<proteinExistence type="predicted"/>
<name>A0A0V1L1R6_9BILA</name>
<comment type="caution">
    <text evidence="1">The sequence shown here is derived from an EMBL/GenBank/DDBJ whole genome shotgun (WGS) entry which is preliminary data.</text>
</comment>
<sequence length="230" mass="25420">MNEEIPSATETVSVDNQPRIQRTSPRADVLAIFDGYSFSPTLVFVKAHMVDQGGKNWPRLICLSPMGIVHWSAGQLNETRFQEPLLTKSYWPGSSSSSGNWAPWTLSLTAFYFNHITINGPNAACELLTAARLTRLAIFPFKSVTINTSMRGQYAQIKLICLQTWPKSTEFDLDLEAVLKRGCFASCLVEPDGRVCVLPATICPNAAKVALKYTTRITLLTKVGAFSRSN</sequence>
<evidence type="ECO:0000313" key="1">
    <source>
        <dbReference type="EMBL" id="KRZ52990.1"/>
    </source>
</evidence>
<gene>
    <name evidence="1" type="ORF">T02_7526</name>
</gene>
<dbReference type="OrthoDB" id="5919083at2759"/>
<reference evidence="1 2" key="1">
    <citation type="submission" date="2015-05" db="EMBL/GenBank/DDBJ databases">
        <title>Evolution of Trichinella species and genotypes.</title>
        <authorList>
            <person name="Korhonen P.K."/>
            <person name="Edoardo P."/>
            <person name="Giuseppe L.R."/>
            <person name="Gasser R.B."/>
        </authorList>
    </citation>
    <scope>NUCLEOTIDE SEQUENCE [LARGE SCALE GENOMIC DNA]</scope>
    <source>
        <strain evidence="1">ISS10</strain>
    </source>
</reference>
<keyword evidence="2" id="KW-1185">Reference proteome</keyword>
<dbReference type="AlphaFoldDB" id="A0A0V1L1R6"/>
<dbReference type="EMBL" id="JYDW01000176">
    <property type="protein sequence ID" value="KRZ52990.1"/>
    <property type="molecule type" value="Genomic_DNA"/>
</dbReference>
<dbReference type="Proteomes" id="UP000054721">
    <property type="component" value="Unassembled WGS sequence"/>
</dbReference>
<evidence type="ECO:0000313" key="2">
    <source>
        <dbReference type="Proteomes" id="UP000054721"/>
    </source>
</evidence>
<accession>A0A0V1L1R6</accession>
<protein>
    <submittedName>
        <fullName evidence="1">Uncharacterized protein</fullName>
    </submittedName>
</protein>
<organism evidence="1 2">
    <name type="scientific">Trichinella nativa</name>
    <dbReference type="NCBI Taxonomy" id="6335"/>
    <lineage>
        <taxon>Eukaryota</taxon>
        <taxon>Metazoa</taxon>
        <taxon>Ecdysozoa</taxon>
        <taxon>Nematoda</taxon>
        <taxon>Enoplea</taxon>
        <taxon>Dorylaimia</taxon>
        <taxon>Trichinellida</taxon>
        <taxon>Trichinellidae</taxon>
        <taxon>Trichinella</taxon>
    </lineage>
</organism>